<protein>
    <submittedName>
        <fullName evidence="1">Uncharacterized protein</fullName>
    </submittedName>
</protein>
<name>X1JLE0_9ZZZZ</name>
<sequence length="137" mass="15868">KKTRLRAFDGYNVDDKNKLYKMGTRKGWGYHVRTKFRGRFSGKFPGGKKFLDAYNKKKRKAMESITKGLQEPDIVNKGLVQRNLLLKERYNELKSMEKVAKWSTKAGVPLTNQLLSQTFRGMAKEKDENLPISNPQI</sequence>
<organism evidence="1">
    <name type="scientific">marine sediment metagenome</name>
    <dbReference type="NCBI Taxonomy" id="412755"/>
    <lineage>
        <taxon>unclassified sequences</taxon>
        <taxon>metagenomes</taxon>
        <taxon>ecological metagenomes</taxon>
    </lineage>
</organism>
<dbReference type="AlphaFoldDB" id="X1JLE0"/>
<accession>X1JLE0</accession>
<comment type="caution">
    <text evidence="1">The sequence shown here is derived from an EMBL/GenBank/DDBJ whole genome shotgun (WGS) entry which is preliminary data.</text>
</comment>
<feature type="non-terminal residue" evidence="1">
    <location>
        <position position="1"/>
    </location>
</feature>
<reference evidence="1" key="1">
    <citation type="journal article" date="2014" name="Front. Microbiol.">
        <title>High frequency of phylogenetically diverse reductive dehalogenase-homologous genes in deep subseafloor sedimentary metagenomes.</title>
        <authorList>
            <person name="Kawai M."/>
            <person name="Futagami T."/>
            <person name="Toyoda A."/>
            <person name="Takaki Y."/>
            <person name="Nishi S."/>
            <person name="Hori S."/>
            <person name="Arai W."/>
            <person name="Tsubouchi T."/>
            <person name="Morono Y."/>
            <person name="Uchiyama I."/>
            <person name="Ito T."/>
            <person name="Fujiyama A."/>
            <person name="Inagaki F."/>
            <person name="Takami H."/>
        </authorList>
    </citation>
    <scope>NUCLEOTIDE SEQUENCE</scope>
    <source>
        <strain evidence="1">Expedition CK06-06</strain>
    </source>
</reference>
<proteinExistence type="predicted"/>
<dbReference type="EMBL" id="BARU01037936">
    <property type="protein sequence ID" value="GAH79074.1"/>
    <property type="molecule type" value="Genomic_DNA"/>
</dbReference>
<gene>
    <name evidence="1" type="ORF">S03H2_59026</name>
</gene>
<evidence type="ECO:0000313" key="1">
    <source>
        <dbReference type="EMBL" id="GAH79074.1"/>
    </source>
</evidence>